<dbReference type="Pfam" id="PF18911">
    <property type="entry name" value="PKD_4"/>
    <property type="match status" value="5"/>
</dbReference>
<dbReference type="PROSITE" id="PS50093">
    <property type="entry name" value="PKD"/>
    <property type="match status" value="5"/>
</dbReference>
<keyword evidence="2" id="KW-0812">Transmembrane</keyword>
<dbReference type="SMART" id="SM00089">
    <property type="entry name" value="PKD"/>
    <property type="match status" value="6"/>
</dbReference>
<dbReference type="InterPro" id="IPR035986">
    <property type="entry name" value="PKD_dom_sf"/>
</dbReference>
<evidence type="ECO:0000256" key="3">
    <source>
        <dbReference type="ARBA" id="ARBA00022737"/>
    </source>
</evidence>
<reference evidence="7 8" key="1">
    <citation type="submission" date="2020-12" db="EMBL/GenBank/DDBJ databases">
        <title>HMF7856_wgs.fasta genome submission.</title>
        <authorList>
            <person name="Kang H."/>
            <person name="Kim H."/>
            <person name="Joh K."/>
        </authorList>
    </citation>
    <scope>NUCLEOTIDE SEQUENCE [LARGE SCALE GENOMIC DNA]</scope>
    <source>
        <strain evidence="7 8">HMF7856</strain>
    </source>
</reference>
<dbReference type="InterPro" id="IPR022409">
    <property type="entry name" value="PKD/Chitinase_dom"/>
</dbReference>
<comment type="subcellular location">
    <subcellularLocation>
        <location evidence="1">Membrane</location>
        <topology evidence="1">Multi-pass membrane protein</topology>
    </subcellularLocation>
</comment>
<feature type="domain" description="PKD" evidence="6">
    <location>
        <begin position="702"/>
        <end position="774"/>
    </location>
</feature>
<feature type="domain" description="PKD" evidence="6">
    <location>
        <begin position="429"/>
        <end position="518"/>
    </location>
</feature>
<dbReference type="EMBL" id="CP066775">
    <property type="protein sequence ID" value="QQL50238.1"/>
    <property type="molecule type" value="Genomic_DNA"/>
</dbReference>
<dbReference type="Gene3D" id="2.60.40.10">
    <property type="entry name" value="Immunoglobulins"/>
    <property type="match status" value="6"/>
</dbReference>
<dbReference type="InterPro" id="IPR026341">
    <property type="entry name" value="T9SS_type_B"/>
</dbReference>
<dbReference type="RefSeq" id="WP_200230538.1">
    <property type="nucleotide sequence ID" value="NZ_CP066775.1"/>
</dbReference>
<accession>A0A7T7FBC2</accession>
<dbReference type="Gene3D" id="2.60.120.260">
    <property type="entry name" value="Galactose-binding domain-like"/>
    <property type="match status" value="1"/>
</dbReference>
<dbReference type="KEGG" id="mgik:GO620_001940"/>
<dbReference type="AlphaFoldDB" id="A0A7T7FBC2"/>
<protein>
    <submittedName>
        <fullName evidence="7">PKD domain-containing protein</fullName>
    </submittedName>
</protein>
<dbReference type="InterPro" id="IPR000601">
    <property type="entry name" value="PKD_dom"/>
</dbReference>
<organism evidence="7 8">
    <name type="scientific">Mucilaginibacter ginkgonis</name>
    <dbReference type="NCBI Taxonomy" id="2682091"/>
    <lineage>
        <taxon>Bacteria</taxon>
        <taxon>Pseudomonadati</taxon>
        <taxon>Bacteroidota</taxon>
        <taxon>Sphingobacteriia</taxon>
        <taxon>Sphingobacteriales</taxon>
        <taxon>Sphingobacteriaceae</taxon>
        <taxon>Mucilaginibacter</taxon>
    </lineage>
</organism>
<evidence type="ECO:0000259" key="6">
    <source>
        <dbReference type="PROSITE" id="PS50093"/>
    </source>
</evidence>
<keyword evidence="5" id="KW-0472">Membrane</keyword>
<proteinExistence type="predicted"/>
<dbReference type="NCBIfam" id="TIGR04131">
    <property type="entry name" value="Bac_Flav_CTERM"/>
    <property type="match status" value="1"/>
</dbReference>
<dbReference type="GO" id="GO:0006816">
    <property type="term" value="P:calcium ion transport"/>
    <property type="evidence" value="ECO:0007669"/>
    <property type="project" value="TreeGrafter"/>
</dbReference>
<dbReference type="Proteomes" id="UP000429232">
    <property type="component" value="Chromosome"/>
</dbReference>
<keyword evidence="4" id="KW-1133">Transmembrane helix</keyword>
<dbReference type="Pfam" id="PF13585">
    <property type="entry name" value="CHU_C"/>
    <property type="match status" value="1"/>
</dbReference>
<dbReference type="PANTHER" id="PTHR46730">
    <property type="entry name" value="POLYCYSTIN-1"/>
    <property type="match status" value="1"/>
</dbReference>
<feature type="domain" description="PKD" evidence="6">
    <location>
        <begin position="824"/>
        <end position="878"/>
    </location>
</feature>
<feature type="domain" description="PKD" evidence="6">
    <location>
        <begin position="619"/>
        <end position="687"/>
    </location>
</feature>
<dbReference type="InterPro" id="IPR013783">
    <property type="entry name" value="Ig-like_fold"/>
</dbReference>
<evidence type="ECO:0000256" key="2">
    <source>
        <dbReference type="ARBA" id="ARBA00022692"/>
    </source>
</evidence>
<dbReference type="GO" id="GO:0005261">
    <property type="term" value="F:monoatomic cation channel activity"/>
    <property type="evidence" value="ECO:0007669"/>
    <property type="project" value="TreeGrafter"/>
</dbReference>
<feature type="domain" description="PKD" evidence="6">
    <location>
        <begin position="347"/>
        <end position="426"/>
    </location>
</feature>
<keyword evidence="8" id="KW-1185">Reference proteome</keyword>
<dbReference type="GO" id="GO:0005886">
    <property type="term" value="C:plasma membrane"/>
    <property type="evidence" value="ECO:0007669"/>
    <property type="project" value="TreeGrafter"/>
</dbReference>
<dbReference type="PANTHER" id="PTHR46730:SF1">
    <property type="entry name" value="PLAT DOMAIN-CONTAINING PROTEIN"/>
    <property type="match status" value="1"/>
</dbReference>
<gene>
    <name evidence="7" type="ORF">GO620_001940</name>
</gene>
<name>A0A7T7FBC2_9SPHI</name>
<evidence type="ECO:0000256" key="5">
    <source>
        <dbReference type="ARBA" id="ARBA00023136"/>
    </source>
</evidence>
<keyword evidence="3" id="KW-0677">Repeat</keyword>
<evidence type="ECO:0000256" key="4">
    <source>
        <dbReference type="ARBA" id="ARBA00022989"/>
    </source>
</evidence>
<dbReference type="CDD" id="cd00146">
    <property type="entry name" value="PKD"/>
    <property type="match status" value="3"/>
</dbReference>
<evidence type="ECO:0000313" key="7">
    <source>
        <dbReference type="EMBL" id="QQL50238.1"/>
    </source>
</evidence>
<evidence type="ECO:0000313" key="8">
    <source>
        <dbReference type="Proteomes" id="UP000429232"/>
    </source>
</evidence>
<dbReference type="SUPFAM" id="SSF49299">
    <property type="entry name" value="PKD domain"/>
    <property type="match status" value="5"/>
</dbReference>
<sequence length="1231" mass="128976">MMIERLRKQALLKRPMSLFLSILKTLKFVCRTLAISIPCFGVLLLLAKAAKAQSLGDPVVNITFGAGTASHAGALTAGTTNYTYSSADFPIDGSYTIENTTNTPGTWWTTTDHTGDTGGYMMVVNASAAKTDYFYKKTVSGLCGGTTYQFGAWIMNLLRSQDNSPPNITFSVTTVSGTVLGSYNTGQIPITSTSGKGIWKSFTFNFTTTSSEDVVIQMTNNANGGAPANDLALDDITFRAYGSQVVASLGSSSSATSATTCAGSTQAITINSQSTLASGFVQKPQIYTTANGWVDIGSASTATSFPISIPSPAGTYLYRLVSASSDNISSSSCYVASNALTLNVTAGPSADFGYTASNCLNDVVMFTDKPKANGSTITSSVWDFGDGSATSSTPSHVYATPGTYTVTLTVTSSTGCTSTASHAITINTKPVAAFTISSPNCAGQPVIFTDNSTSVDGAIAQWIWDYSDGTTETLTTGGTHTHTYISGGNYNATLTVILAAGCSSAATTKSVSVTSLPSVVTTFTSNTTANEAGCTNNAKTLTVTAAATPTFISPVYQWQLSTDGGTTYTNITGATTADYSFTTSISAGTYLYRVVASDAGYSANCSVTSSTSSLVVTAPPTASFTYAAATCLKDAVLFTDNSTSASIITAWMWDFGDGQTSVLQNPSHVYSVAGNYLVKLTVVNSAGCSMSSETQAVHINADPVAAYTFTTPDCATQAVTFTDASTTTDGTLVRWIWNYGDGKADTLSSAAPHSHVYTTSGTFNSSLMVFTAAGCQSTFVIKPVTVNAIATVDFTIPDVCLNDAYAQFTDASTISDGSQAGFKYLWNFGDTNATSGNPNTSTQQNPRHKYTKAQLYNVTLTVTTANGCVTTKTQQLSVNGENPVANFAAASTQVCSDAPALFTDNSYVADFGNVTKIQWYFDFDNQPAAVEEYNDPVKGTTYPHNYPVITYPAAPKKYHVVLKAYSGGTCVNITDGYVTLLPIPIIKFDAITPVCINAGTVQLAGKETSGLGGTTSYFGKGVTSDGIFDPLAAGIGTTNITYTFTSTAGCSESFVQQITVNPVPTATITDKVTILDGGSITLDASIAGDTTGLVYRWSPSAGLDNDAILNPVASPTDDTQYTLTVTTKAGCNITATTFIKVLKAPVVPNTFTPNGDGVNDVWNIEYLSSYPNSQISVFNRYGNKVFTSVGYPVPWDGTMAGANLPTGVYYYIIDPRRSGRKAVSGYVTILR</sequence>
<evidence type="ECO:0000256" key="1">
    <source>
        <dbReference type="ARBA" id="ARBA00004141"/>
    </source>
</evidence>